<dbReference type="InterPro" id="IPR002937">
    <property type="entry name" value="Amino_oxidase"/>
</dbReference>
<dbReference type="SUPFAM" id="SSF51905">
    <property type="entry name" value="FAD/NAD(P)-binding domain"/>
    <property type="match status" value="1"/>
</dbReference>
<evidence type="ECO:0000313" key="3">
    <source>
        <dbReference type="EMBL" id="KAK8055170.1"/>
    </source>
</evidence>
<evidence type="ECO:0000256" key="1">
    <source>
        <dbReference type="SAM" id="MobiDB-lite"/>
    </source>
</evidence>
<protein>
    <submittedName>
        <fullName evidence="3">Amino-acid oxidase</fullName>
    </submittedName>
</protein>
<comment type="caution">
    <text evidence="3">The sequence shown here is derived from an EMBL/GenBank/DDBJ whole genome shotgun (WGS) entry which is preliminary data.</text>
</comment>
<dbReference type="InterPro" id="IPR036188">
    <property type="entry name" value="FAD/NAD-bd_sf"/>
</dbReference>
<dbReference type="Proteomes" id="UP001444661">
    <property type="component" value="Unassembled WGS sequence"/>
</dbReference>
<sequence>MADQSQVPPEPAPIQELSHRSQWASYAMRERVWNFQRDATALPNPKKGELLPAEETRYPKDSDSPLEKKLRVGIIGAGVSGLFTAMTFDYLKETYGLDVEYEILEANGEERLGGRLFTYYFKNKKDDEGKEIPPKVGPHDYYDVGAMRFPDIDIMERTFKLFEELGMEFNDQDVEKNRETNPPKPGQLVPYHLNGKNQPMLYNSVQVVTDGKKTPTAEAFNITGLPVEIMKSKPDELFSSQIAYYTYLYKTAGPQVFWNSLMHTADHYSVRQYLTQIASYDYNTIEYLETMNFGNRWYDQAFSEAVLESLDFDATARWWCVEGGSQQIAYRMRDRLRHKEAIEYNKRVLAMSYVDKKHQQIDVTVQGEEDKPRRFDAVFNSAPLGAMQQMGLEGLKLNWGTKQAIRSLGYGASCKIGVRFRSLWWIHKLGISEGGQAKTDLPIRCCVYPSYNMHDPPEKPGVLLVSYTWSQEAERIGALISRESPDKEEELKRVVLHDLARLHSSTDATYEDLKRTITDEYLDHYAYNWYADPTSVGAFAYFGPGQFQKMYPSIVQSHGKHIIIGEAASSHHAWVVGALESAVRGVYQFLYQHSRVSEAADTAAKDYVAGRVPKPFGPLPAEYDRTQDISLPDCVDDAAVPSPKGELARQQVMIEEIRLKQGGDFVDPSLVSKRDVAPILAVVGA</sequence>
<dbReference type="SUPFAM" id="SSF54373">
    <property type="entry name" value="FAD-linked reductases, C-terminal domain"/>
    <property type="match status" value="1"/>
</dbReference>
<reference evidence="3 4" key="1">
    <citation type="submission" date="2023-01" db="EMBL/GenBank/DDBJ databases">
        <title>Analysis of 21 Apiospora genomes using comparative genomics revels a genus with tremendous synthesis potential of carbohydrate active enzymes and secondary metabolites.</title>
        <authorList>
            <person name="Sorensen T."/>
        </authorList>
    </citation>
    <scope>NUCLEOTIDE SEQUENCE [LARGE SCALE GENOMIC DNA]</scope>
    <source>
        <strain evidence="3 4">CBS 33761</strain>
    </source>
</reference>
<feature type="domain" description="Amine oxidase" evidence="2">
    <location>
        <begin position="99"/>
        <end position="584"/>
    </location>
</feature>
<dbReference type="EMBL" id="JAQQWK010000001">
    <property type="protein sequence ID" value="KAK8055170.1"/>
    <property type="molecule type" value="Genomic_DNA"/>
</dbReference>
<evidence type="ECO:0000259" key="2">
    <source>
        <dbReference type="Pfam" id="PF01593"/>
    </source>
</evidence>
<dbReference type="InterPro" id="IPR050281">
    <property type="entry name" value="Flavin_monoamine_oxidase"/>
</dbReference>
<dbReference type="PANTHER" id="PTHR10742:SF342">
    <property type="entry name" value="AMINE OXIDASE"/>
    <property type="match status" value="1"/>
</dbReference>
<gene>
    <name evidence="3" type="ORF">PG993_000397</name>
</gene>
<dbReference type="PANTHER" id="PTHR10742">
    <property type="entry name" value="FLAVIN MONOAMINE OXIDASE"/>
    <property type="match status" value="1"/>
</dbReference>
<evidence type="ECO:0000313" key="4">
    <source>
        <dbReference type="Proteomes" id="UP001444661"/>
    </source>
</evidence>
<dbReference type="Gene3D" id="3.90.660.10">
    <property type="match status" value="1"/>
</dbReference>
<accession>A0ABR1U8F4</accession>
<feature type="compositionally biased region" description="Basic and acidic residues" evidence="1">
    <location>
        <begin position="46"/>
        <end position="64"/>
    </location>
</feature>
<feature type="region of interest" description="Disordered" evidence="1">
    <location>
        <begin position="39"/>
        <end position="64"/>
    </location>
</feature>
<proteinExistence type="predicted"/>
<dbReference type="Gene3D" id="3.50.50.60">
    <property type="entry name" value="FAD/NAD(P)-binding domain"/>
    <property type="match status" value="1"/>
</dbReference>
<dbReference type="Gene3D" id="1.20.1440.240">
    <property type="match status" value="1"/>
</dbReference>
<name>A0ABR1U8F4_9PEZI</name>
<organism evidence="3 4">
    <name type="scientific">Apiospora rasikravindrae</name>
    <dbReference type="NCBI Taxonomy" id="990691"/>
    <lineage>
        <taxon>Eukaryota</taxon>
        <taxon>Fungi</taxon>
        <taxon>Dikarya</taxon>
        <taxon>Ascomycota</taxon>
        <taxon>Pezizomycotina</taxon>
        <taxon>Sordariomycetes</taxon>
        <taxon>Xylariomycetidae</taxon>
        <taxon>Amphisphaeriales</taxon>
        <taxon>Apiosporaceae</taxon>
        <taxon>Apiospora</taxon>
    </lineage>
</organism>
<keyword evidence="4" id="KW-1185">Reference proteome</keyword>
<dbReference type="Pfam" id="PF01593">
    <property type="entry name" value="Amino_oxidase"/>
    <property type="match status" value="1"/>
</dbReference>